<evidence type="ECO:0000313" key="4">
    <source>
        <dbReference type="Proteomes" id="UP000184164"/>
    </source>
</evidence>
<organism evidence="3 4">
    <name type="scientific">Mariniphaga anaerophila</name>
    <dbReference type="NCBI Taxonomy" id="1484053"/>
    <lineage>
        <taxon>Bacteria</taxon>
        <taxon>Pseudomonadati</taxon>
        <taxon>Bacteroidota</taxon>
        <taxon>Bacteroidia</taxon>
        <taxon>Marinilabiliales</taxon>
        <taxon>Prolixibacteraceae</taxon>
        <taxon>Mariniphaga</taxon>
    </lineage>
</organism>
<reference evidence="3 4" key="1">
    <citation type="submission" date="2016-11" db="EMBL/GenBank/DDBJ databases">
        <authorList>
            <person name="Jaros S."/>
            <person name="Januszkiewicz K."/>
            <person name="Wedrychowicz H."/>
        </authorList>
    </citation>
    <scope>NUCLEOTIDE SEQUENCE [LARGE SCALE GENOMIC DNA]</scope>
    <source>
        <strain evidence="3 4">DSM 26910</strain>
    </source>
</reference>
<dbReference type="GO" id="GO:0046872">
    <property type="term" value="F:metal ion binding"/>
    <property type="evidence" value="ECO:0007669"/>
    <property type="project" value="TreeGrafter"/>
</dbReference>
<keyword evidence="2" id="KW-0143">Chaperone</keyword>
<gene>
    <name evidence="3" type="ORF">SAMN05444274_1116</name>
</gene>
<keyword evidence="4" id="KW-1185">Reference proteome</keyword>
<evidence type="ECO:0000313" key="3">
    <source>
        <dbReference type="EMBL" id="SHF86195.1"/>
    </source>
</evidence>
<dbReference type="RefSeq" id="WP_073003188.1">
    <property type="nucleotide sequence ID" value="NZ_FQUM01000011.1"/>
</dbReference>
<protein>
    <submittedName>
        <fullName evidence="3">Co-chaperonin GroES (HSP10)</fullName>
    </submittedName>
</protein>
<dbReference type="PANTHER" id="PTHR10772">
    <property type="entry name" value="10 KDA HEAT SHOCK PROTEIN"/>
    <property type="match status" value="1"/>
</dbReference>
<dbReference type="SMART" id="SM00883">
    <property type="entry name" value="Cpn10"/>
    <property type="match status" value="1"/>
</dbReference>
<dbReference type="Proteomes" id="UP000184164">
    <property type="component" value="Unassembled WGS sequence"/>
</dbReference>
<sequence>MSLVIEEKDLEKFIMVGDRVLVKPKTPSSKTKTGLYLPPTVQESEKIQSGYIAKVGPGYPIPAISEEDEAWKQKQDDVKYVPLQAQVGDLAVYLNKSGYEIEFNNEKYIILPHSAILMIIRDESLMV</sequence>
<dbReference type="Pfam" id="PF00166">
    <property type="entry name" value="Cpn10"/>
    <property type="match status" value="1"/>
</dbReference>
<dbReference type="GO" id="GO:0005524">
    <property type="term" value="F:ATP binding"/>
    <property type="evidence" value="ECO:0007669"/>
    <property type="project" value="InterPro"/>
</dbReference>
<dbReference type="InterPro" id="IPR037124">
    <property type="entry name" value="Chaperonin_GroES_sf"/>
</dbReference>
<dbReference type="CDD" id="cd00320">
    <property type="entry name" value="cpn10"/>
    <property type="match status" value="1"/>
</dbReference>
<dbReference type="GO" id="GO:0051082">
    <property type="term" value="F:unfolded protein binding"/>
    <property type="evidence" value="ECO:0007669"/>
    <property type="project" value="TreeGrafter"/>
</dbReference>
<dbReference type="EMBL" id="FQUM01000011">
    <property type="protein sequence ID" value="SHF86195.1"/>
    <property type="molecule type" value="Genomic_DNA"/>
</dbReference>
<evidence type="ECO:0000256" key="2">
    <source>
        <dbReference type="ARBA" id="ARBA00023186"/>
    </source>
</evidence>
<dbReference type="InterPro" id="IPR011032">
    <property type="entry name" value="GroES-like_sf"/>
</dbReference>
<dbReference type="GO" id="GO:0044183">
    <property type="term" value="F:protein folding chaperone"/>
    <property type="evidence" value="ECO:0007669"/>
    <property type="project" value="InterPro"/>
</dbReference>
<name>A0A1M5F3Z6_9BACT</name>
<dbReference type="Gene3D" id="2.30.33.40">
    <property type="entry name" value="GroES chaperonin"/>
    <property type="match status" value="1"/>
</dbReference>
<dbReference type="AlphaFoldDB" id="A0A1M5F3Z6"/>
<dbReference type="GO" id="GO:0051087">
    <property type="term" value="F:protein-folding chaperone binding"/>
    <property type="evidence" value="ECO:0007669"/>
    <property type="project" value="TreeGrafter"/>
</dbReference>
<proteinExistence type="inferred from homology"/>
<dbReference type="OrthoDB" id="9801482at2"/>
<comment type="similarity">
    <text evidence="1">Belongs to the GroES chaperonin family.</text>
</comment>
<accession>A0A1M5F3Z6</accession>
<dbReference type="PANTHER" id="PTHR10772:SF58">
    <property type="entry name" value="CO-CHAPERONIN GROES"/>
    <property type="match status" value="1"/>
</dbReference>
<dbReference type="InterPro" id="IPR020818">
    <property type="entry name" value="Chaperonin_GroES"/>
</dbReference>
<dbReference type="SUPFAM" id="SSF50129">
    <property type="entry name" value="GroES-like"/>
    <property type="match status" value="1"/>
</dbReference>
<evidence type="ECO:0000256" key="1">
    <source>
        <dbReference type="ARBA" id="ARBA00006975"/>
    </source>
</evidence>
<dbReference type="STRING" id="1484053.SAMN05444274_1116"/>